<dbReference type="EMBL" id="BAABIQ010000003">
    <property type="protein sequence ID" value="GAA4779636.1"/>
    <property type="molecule type" value="Genomic_DNA"/>
</dbReference>
<reference evidence="2" key="1">
    <citation type="journal article" date="2019" name="Int. J. Syst. Evol. Microbiol.">
        <title>The Global Catalogue of Microorganisms (GCM) 10K type strain sequencing project: providing services to taxonomists for standard genome sequencing and annotation.</title>
        <authorList>
            <consortium name="The Broad Institute Genomics Platform"/>
            <consortium name="The Broad Institute Genome Sequencing Center for Infectious Disease"/>
            <person name="Wu L."/>
            <person name="Ma J."/>
        </authorList>
    </citation>
    <scope>NUCLEOTIDE SEQUENCE [LARGE SCALE GENOMIC DNA]</scope>
    <source>
        <strain evidence="2">JCM 18200</strain>
    </source>
</reference>
<evidence type="ECO:0000313" key="2">
    <source>
        <dbReference type="Proteomes" id="UP001501411"/>
    </source>
</evidence>
<keyword evidence="2" id="KW-1185">Reference proteome</keyword>
<accession>A0ABP9ADH4</accession>
<protein>
    <submittedName>
        <fullName evidence="1">Uncharacterized protein</fullName>
    </submittedName>
</protein>
<dbReference type="RefSeq" id="WP_345229919.1">
    <property type="nucleotide sequence ID" value="NZ_BAABIQ010000003.1"/>
</dbReference>
<sequence>MDLIFDHLITGIPYERQQSLKKLANGLISYIPDTPDGFEVTLTPHPTHYTLMINKWFQLNCMIYEAKNYLAWCLSPYCQITIVSKDESCFQTLQYFTGNAWQDKERIKILDFGVTQKTNGVLSNHLLTPDPTIIQHIFSTTYTIA</sequence>
<organism evidence="1 2">
    <name type="scientific">Olivibacter ginsenosidimutans</name>
    <dbReference type="NCBI Taxonomy" id="1176537"/>
    <lineage>
        <taxon>Bacteria</taxon>
        <taxon>Pseudomonadati</taxon>
        <taxon>Bacteroidota</taxon>
        <taxon>Sphingobacteriia</taxon>
        <taxon>Sphingobacteriales</taxon>
        <taxon>Sphingobacteriaceae</taxon>
        <taxon>Olivibacter</taxon>
    </lineage>
</organism>
<proteinExistence type="predicted"/>
<comment type="caution">
    <text evidence="1">The sequence shown here is derived from an EMBL/GenBank/DDBJ whole genome shotgun (WGS) entry which is preliminary data.</text>
</comment>
<name>A0ABP9ADH4_9SPHI</name>
<gene>
    <name evidence="1" type="ORF">GCM10023231_03010</name>
</gene>
<dbReference type="Proteomes" id="UP001501411">
    <property type="component" value="Unassembled WGS sequence"/>
</dbReference>
<evidence type="ECO:0000313" key="1">
    <source>
        <dbReference type="EMBL" id="GAA4779636.1"/>
    </source>
</evidence>